<evidence type="ECO:0000256" key="2">
    <source>
        <dbReference type="ARBA" id="ARBA00022730"/>
    </source>
</evidence>
<organism evidence="7 8">
    <name type="scientific">Candidatus Kaiserbacteria bacterium RIFCSPLOWO2_01_FULL_51_21</name>
    <dbReference type="NCBI Taxonomy" id="1798508"/>
    <lineage>
        <taxon>Bacteria</taxon>
        <taxon>Candidatus Kaiseribacteriota</taxon>
    </lineage>
</organism>
<comment type="function">
    <text evidence="6">One of the primary rRNA binding proteins, it binds specifically to the 5'-end of 16S ribosomal RNA.</text>
</comment>
<dbReference type="AlphaFoldDB" id="A0A1F6ECI9"/>
<dbReference type="CDD" id="cd00364">
    <property type="entry name" value="Ribosomal_uS17"/>
    <property type="match status" value="1"/>
</dbReference>
<dbReference type="EMBL" id="MFLV01000023">
    <property type="protein sequence ID" value="OGG71388.1"/>
    <property type="molecule type" value="Genomic_DNA"/>
</dbReference>
<dbReference type="GO" id="GO:0019843">
    <property type="term" value="F:rRNA binding"/>
    <property type="evidence" value="ECO:0007669"/>
    <property type="project" value="UniProtKB-UniRule"/>
</dbReference>
<name>A0A1F6ECI9_9BACT</name>
<dbReference type="InterPro" id="IPR019984">
    <property type="entry name" value="Ribosomal_uS17_bact/chlr"/>
</dbReference>
<evidence type="ECO:0000256" key="5">
    <source>
        <dbReference type="ARBA" id="ARBA00023274"/>
    </source>
</evidence>
<dbReference type="STRING" id="1798508.A3A35_01410"/>
<evidence type="ECO:0000313" key="8">
    <source>
        <dbReference type="Proteomes" id="UP000179115"/>
    </source>
</evidence>
<dbReference type="GO" id="GO:0006412">
    <property type="term" value="P:translation"/>
    <property type="evidence" value="ECO:0007669"/>
    <property type="project" value="UniProtKB-UniRule"/>
</dbReference>
<dbReference type="GO" id="GO:0022627">
    <property type="term" value="C:cytosolic small ribosomal subunit"/>
    <property type="evidence" value="ECO:0007669"/>
    <property type="project" value="UniProtKB-UniRule"/>
</dbReference>
<dbReference type="PRINTS" id="PR00973">
    <property type="entry name" value="RIBOSOMALS17"/>
</dbReference>
<dbReference type="HAMAP" id="MF_01345_B">
    <property type="entry name" value="Ribosomal_uS17_B"/>
    <property type="match status" value="1"/>
</dbReference>
<comment type="caution">
    <text evidence="7">The sequence shown here is derived from an EMBL/GenBank/DDBJ whole genome shotgun (WGS) entry which is preliminary data.</text>
</comment>
<evidence type="ECO:0000256" key="1">
    <source>
        <dbReference type="ARBA" id="ARBA00010254"/>
    </source>
</evidence>
<dbReference type="PANTHER" id="PTHR10744">
    <property type="entry name" value="40S RIBOSOMAL PROTEIN S11 FAMILY MEMBER"/>
    <property type="match status" value="1"/>
</dbReference>
<keyword evidence="3 6" id="KW-0694">RNA-binding</keyword>
<dbReference type="InterPro" id="IPR012340">
    <property type="entry name" value="NA-bd_OB-fold"/>
</dbReference>
<keyword evidence="4 6" id="KW-0689">Ribosomal protein</keyword>
<comment type="similarity">
    <text evidence="1 6">Belongs to the universal ribosomal protein uS17 family.</text>
</comment>
<protein>
    <recommendedName>
        <fullName evidence="6">Small ribosomal subunit protein uS17</fullName>
    </recommendedName>
</protein>
<evidence type="ECO:0000256" key="3">
    <source>
        <dbReference type="ARBA" id="ARBA00022884"/>
    </source>
</evidence>
<dbReference type="GO" id="GO:0003735">
    <property type="term" value="F:structural constituent of ribosome"/>
    <property type="evidence" value="ECO:0007669"/>
    <property type="project" value="UniProtKB-UniRule"/>
</dbReference>
<evidence type="ECO:0000256" key="6">
    <source>
        <dbReference type="HAMAP-Rule" id="MF_01345"/>
    </source>
</evidence>
<keyword evidence="5 6" id="KW-0687">Ribonucleoprotein</keyword>
<dbReference type="Pfam" id="PF00366">
    <property type="entry name" value="Ribosomal_S17"/>
    <property type="match status" value="1"/>
</dbReference>
<sequence>MKDEATQNHTPDKKKILQGIVVSDKMKDTAVVRVERFVMHPTYKKFIRRAKRFQAHDPGNAHKVGEKVRIEETRPISKHKHFKII</sequence>
<dbReference type="Gene3D" id="2.40.50.140">
    <property type="entry name" value="Nucleic acid-binding proteins"/>
    <property type="match status" value="1"/>
</dbReference>
<reference evidence="7 8" key="1">
    <citation type="journal article" date="2016" name="Nat. Commun.">
        <title>Thousands of microbial genomes shed light on interconnected biogeochemical processes in an aquifer system.</title>
        <authorList>
            <person name="Anantharaman K."/>
            <person name="Brown C.T."/>
            <person name="Hug L.A."/>
            <person name="Sharon I."/>
            <person name="Castelle C.J."/>
            <person name="Probst A.J."/>
            <person name="Thomas B.C."/>
            <person name="Singh A."/>
            <person name="Wilkins M.J."/>
            <person name="Karaoz U."/>
            <person name="Brodie E.L."/>
            <person name="Williams K.H."/>
            <person name="Hubbard S.S."/>
            <person name="Banfield J.F."/>
        </authorList>
    </citation>
    <scope>NUCLEOTIDE SEQUENCE [LARGE SCALE GENOMIC DNA]</scope>
</reference>
<evidence type="ECO:0000313" key="7">
    <source>
        <dbReference type="EMBL" id="OGG71388.1"/>
    </source>
</evidence>
<dbReference type="NCBIfam" id="NF004123">
    <property type="entry name" value="PRK05610.1"/>
    <property type="match status" value="1"/>
</dbReference>
<keyword evidence="2 6" id="KW-0699">rRNA-binding</keyword>
<evidence type="ECO:0000256" key="4">
    <source>
        <dbReference type="ARBA" id="ARBA00022980"/>
    </source>
</evidence>
<comment type="subunit">
    <text evidence="6">Part of the 30S ribosomal subunit.</text>
</comment>
<accession>A0A1F6ECI9</accession>
<dbReference type="PANTHER" id="PTHR10744:SF1">
    <property type="entry name" value="SMALL RIBOSOMAL SUBUNIT PROTEIN US17M"/>
    <property type="match status" value="1"/>
</dbReference>
<gene>
    <name evidence="6" type="primary">rpsQ</name>
    <name evidence="7" type="ORF">A3A35_01410</name>
</gene>
<proteinExistence type="inferred from homology"/>
<dbReference type="InterPro" id="IPR000266">
    <property type="entry name" value="Ribosomal_uS17"/>
</dbReference>
<dbReference type="NCBIfam" id="TIGR03635">
    <property type="entry name" value="uS17_bact"/>
    <property type="match status" value="1"/>
</dbReference>
<dbReference type="SUPFAM" id="SSF50249">
    <property type="entry name" value="Nucleic acid-binding proteins"/>
    <property type="match status" value="1"/>
</dbReference>
<dbReference type="Proteomes" id="UP000179115">
    <property type="component" value="Unassembled WGS sequence"/>
</dbReference>